<proteinExistence type="predicted"/>
<dbReference type="AlphaFoldDB" id="A0AAV2GKH3"/>
<evidence type="ECO:0000313" key="3">
    <source>
        <dbReference type="Proteomes" id="UP001497516"/>
    </source>
</evidence>
<organism evidence="2 3">
    <name type="scientific">Linum trigynum</name>
    <dbReference type="NCBI Taxonomy" id="586398"/>
    <lineage>
        <taxon>Eukaryota</taxon>
        <taxon>Viridiplantae</taxon>
        <taxon>Streptophyta</taxon>
        <taxon>Embryophyta</taxon>
        <taxon>Tracheophyta</taxon>
        <taxon>Spermatophyta</taxon>
        <taxon>Magnoliopsida</taxon>
        <taxon>eudicotyledons</taxon>
        <taxon>Gunneridae</taxon>
        <taxon>Pentapetalae</taxon>
        <taxon>rosids</taxon>
        <taxon>fabids</taxon>
        <taxon>Malpighiales</taxon>
        <taxon>Linaceae</taxon>
        <taxon>Linum</taxon>
    </lineage>
</organism>
<protein>
    <recommendedName>
        <fullName evidence="1">DUF4218 domain-containing protein</fullName>
    </recommendedName>
</protein>
<sequence length="109" mass="12757">MYPMERFLGTLKSYVSNKARAEGSIAERYIAKECSDFCSRYLKGVETQANRLDRNDDGLDDLNYKGFDVFRYKGRCIGAANYDPIEQADFHKIQWYVFTNCDEIEQKLK</sequence>
<dbReference type="Proteomes" id="UP001497516">
    <property type="component" value="Chromosome 9"/>
</dbReference>
<dbReference type="EMBL" id="OZ034822">
    <property type="protein sequence ID" value="CAL1411276.1"/>
    <property type="molecule type" value="Genomic_DNA"/>
</dbReference>
<dbReference type="InterPro" id="IPR025452">
    <property type="entry name" value="DUF4218"/>
</dbReference>
<dbReference type="Pfam" id="PF13960">
    <property type="entry name" value="DUF4218"/>
    <property type="match status" value="1"/>
</dbReference>
<accession>A0AAV2GKH3</accession>
<keyword evidence="3" id="KW-1185">Reference proteome</keyword>
<reference evidence="2 3" key="1">
    <citation type="submission" date="2024-04" db="EMBL/GenBank/DDBJ databases">
        <authorList>
            <person name="Fracassetti M."/>
        </authorList>
    </citation>
    <scope>NUCLEOTIDE SEQUENCE [LARGE SCALE GENOMIC DNA]</scope>
</reference>
<name>A0AAV2GKH3_9ROSI</name>
<dbReference type="PANTHER" id="PTHR48258">
    <property type="entry name" value="DUF4218 DOMAIN-CONTAINING PROTEIN-RELATED"/>
    <property type="match status" value="1"/>
</dbReference>
<evidence type="ECO:0000259" key="1">
    <source>
        <dbReference type="Pfam" id="PF13960"/>
    </source>
</evidence>
<gene>
    <name evidence="2" type="ORF">LTRI10_LOCUS50642</name>
</gene>
<evidence type="ECO:0000313" key="2">
    <source>
        <dbReference type="EMBL" id="CAL1411276.1"/>
    </source>
</evidence>
<feature type="domain" description="DUF4218" evidence="1">
    <location>
        <begin position="1"/>
        <end position="55"/>
    </location>
</feature>